<dbReference type="InterPro" id="IPR000014">
    <property type="entry name" value="PAS"/>
</dbReference>
<accession>A0A485M527</accession>
<dbReference type="InterPro" id="IPR003018">
    <property type="entry name" value="GAF"/>
</dbReference>
<organism evidence="10">
    <name type="scientific">anaerobic digester metagenome</name>
    <dbReference type="NCBI Taxonomy" id="1263854"/>
    <lineage>
        <taxon>unclassified sequences</taxon>
        <taxon>metagenomes</taxon>
        <taxon>ecological metagenomes</taxon>
    </lineage>
</organism>
<dbReference type="SUPFAM" id="SSF55785">
    <property type="entry name" value="PYP-like sensor domain (PAS domain)"/>
    <property type="match status" value="2"/>
</dbReference>
<dbReference type="InterPro" id="IPR003661">
    <property type="entry name" value="HisK_dim/P_dom"/>
</dbReference>
<dbReference type="PROSITE" id="PS50112">
    <property type="entry name" value="PAS"/>
    <property type="match status" value="1"/>
</dbReference>
<evidence type="ECO:0000256" key="4">
    <source>
        <dbReference type="ARBA" id="ARBA00022679"/>
    </source>
</evidence>
<proteinExistence type="predicted"/>
<evidence type="ECO:0000259" key="7">
    <source>
        <dbReference type="PROSITE" id="PS50109"/>
    </source>
</evidence>
<dbReference type="Pfam" id="PF00512">
    <property type="entry name" value="HisKA"/>
    <property type="match status" value="1"/>
</dbReference>
<feature type="domain" description="PAS" evidence="8">
    <location>
        <begin position="323"/>
        <end position="347"/>
    </location>
</feature>
<dbReference type="InterPro" id="IPR029016">
    <property type="entry name" value="GAF-like_dom_sf"/>
</dbReference>
<evidence type="ECO:0000313" key="10">
    <source>
        <dbReference type="EMBL" id="VFU16809.1"/>
    </source>
</evidence>
<dbReference type="GO" id="GO:0000155">
    <property type="term" value="F:phosphorelay sensor kinase activity"/>
    <property type="evidence" value="ECO:0007669"/>
    <property type="project" value="InterPro"/>
</dbReference>
<dbReference type="EC" id="2.7.13.3" evidence="2"/>
<dbReference type="SUPFAM" id="SSF55781">
    <property type="entry name" value="GAF domain-like"/>
    <property type="match status" value="1"/>
</dbReference>
<dbReference type="SMART" id="SM00065">
    <property type="entry name" value="GAF"/>
    <property type="match status" value="1"/>
</dbReference>
<dbReference type="PRINTS" id="PR00344">
    <property type="entry name" value="BCTRLSENSOR"/>
</dbReference>
<dbReference type="SMART" id="SM00388">
    <property type="entry name" value="HisKA"/>
    <property type="match status" value="1"/>
</dbReference>
<dbReference type="InterPro" id="IPR035965">
    <property type="entry name" value="PAS-like_dom_sf"/>
</dbReference>
<feature type="domain" description="Histidine kinase" evidence="7">
    <location>
        <begin position="429"/>
        <end position="657"/>
    </location>
</feature>
<dbReference type="SUPFAM" id="SSF47384">
    <property type="entry name" value="Homodimeric domain of signal transducing histidine kinase"/>
    <property type="match status" value="1"/>
</dbReference>
<dbReference type="InterPro" id="IPR003594">
    <property type="entry name" value="HATPase_dom"/>
</dbReference>
<gene>
    <name evidence="10" type="primary">kinB</name>
    <name evidence="10" type="ORF">SCFA_560023</name>
</gene>
<dbReference type="PANTHER" id="PTHR43711">
    <property type="entry name" value="TWO-COMPONENT HISTIDINE KINASE"/>
    <property type="match status" value="1"/>
</dbReference>
<dbReference type="SMART" id="SM00387">
    <property type="entry name" value="HATPase_c"/>
    <property type="match status" value="1"/>
</dbReference>
<dbReference type="PROSITE" id="PS50109">
    <property type="entry name" value="HIS_KIN"/>
    <property type="match status" value="1"/>
</dbReference>
<comment type="catalytic activity">
    <reaction evidence="1">
        <text>ATP + protein L-histidine = ADP + protein N-phospho-L-histidine.</text>
        <dbReference type="EC" id="2.7.13.3"/>
    </reaction>
</comment>
<dbReference type="Gene3D" id="3.30.565.10">
    <property type="entry name" value="Histidine kinase-like ATPase, C-terminal domain"/>
    <property type="match status" value="1"/>
</dbReference>
<dbReference type="Gene3D" id="3.30.450.40">
    <property type="match status" value="1"/>
</dbReference>
<dbReference type="Pfam" id="PF13188">
    <property type="entry name" value="PAS_8"/>
    <property type="match status" value="1"/>
</dbReference>
<dbReference type="Pfam" id="PF13185">
    <property type="entry name" value="GAF_2"/>
    <property type="match status" value="1"/>
</dbReference>
<evidence type="ECO:0000256" key="3">
    <source>
        <dbReference type="ARBA" id="ARBA00022553"/>
    </source>
</evidence>
<dbReference type="AlphaFoldDB" id="A0A485M527"/>
<dbReference type="Gene3D" id="1.10.287.130">
    <property type="match status" value="1"/>
</dbReference>
<dbReference type="PROSITE" id="PS50113">
    <property type="entry name" value="PAC"/>
    <property type="match status" value="1"/>
</dbReference>
<keyword evidence="6" id="KW-0902">Two-component regulatory system</keyword>
<evidence type="ECO:0000256" key="5">
    <source>
        <dbReference type="ARBA" id="ARBA00022777"/>
    </source>
</evidence>
<dbReference type="Pfam" id="PF13426">
    <property type="entry name" value="PAS_9"/>
    <property type="match status" value="1"/>
</dbReference>
<dbReference type="PANTHER" id="PTHR43711:SF1">
    <property type="entry name" value="HISTIDINE KINASE 1"/>
    <property type="match status" value="1"/>
</dbReference>
<evidence type="ECO:0000256" key="6">
    <source>
        <dbReference type="ARBA" id="ARBA00023012"/>
    </source>
</evidence>
<dbReference type="SUPFAM" id="SSF55874">
    <property type="entry name" value="ATPase domain of HSP90 chaperone/DNA topoisomerase II/histidine kinase"/>
    <property type="match status" value="1"/>
</dbReference>
<keyword evidence="5" id="KW-0418">Kinase</keyword>
<evidence type="ECO:0000256" key="1">
    <source>
        <dbReference type="ARBA" id="ARBA00000085"/>
    </source>
</evidence>
<dbReference type="InterPro" id="IPR005467">
    <property type="entry name" value="His_kinase_dom"/>
</dbReference>
<protein>
    <recommendedName>
        <fullName evidence="2">histidine kinase</fullName>
        <ecNumber evidence="2">2.7.13.3</ecNumber>
    </recommendedName>
</protein>
<dbReference type="Pfam" id="PF02518">
    <property type="entry name" value="HATPase_c"/>
    <property type="match status" value="1"/>
</dbReference>
<dbReference type="NCBIfam" id="TIGR00229">
    <property type="entry name" value="sensory_box"/>
    <property type="match status" value="1"/>
</dbReference>
<dbReference type="Gene3D" id="3.30.450.20">
    <property type="entry name" value="PAS domain"/>
    <property type="match status" value="2"/>
</dbReference>
<evidence type="ECO:0000259" key="9">
    <source>
        <dbReference type="PROSITE" id="PS50113"/>
    </source>
</evidence>
<evidence type="ECO:0000259" key="8">
    <source>
        <dbReference type="PROSITE" id="PS50112"/>
    </source>
</evidence>
<dbReference type="EMBL" id="CAADRM010000121">
    <property type="protein sequence ID" value="VFU16809.1"/>
    <property type="molecule type" value="Genomic_DNA"/>
</dbReference>
<keyword evidence="4 10" id="KW-0808">Transferase</keyword>
<dbReference type="CDD" id="cd00082">
    <property type="entry name" value="HisKA"/>
    <property type="match status" value="1"/>
</dbReference>
<dbReference type="InterPro" id="IPR036890">
    <property type="entry name" value="HATPase_C_sf"/>
</dbReference>
<dbReference type="InterPro" id="IPR050736">
    <property type="entry name" value="Sensor_HK_Regulatory"/>
</dbReference>
<dbReference type="CDD" id="cd00130">
    <property type="entry name" value="PAS"/>
    <property type="match status" value="2"/>
</dbReference>
<sequence length="660" mass="72792">MTRVDKELTVFRRVNEAISLSPDVEAVAGAILDIVIDETIAENASLMMPSPDGSQLQIKAAKGNRDKSTRFSDTSLGQVFPLGKGIAGSVALSLKPVIIHDTATDPLFENKKTRIAIGSLMSMPLVYGGGELVGVLNLSHSRPHAFSEDDLSLVNVLLPPAALALRNARAMKELEDINSLLKAELCMTDNALNDFGKNIFRIFTCMSVGVLTADRSGTITSINKKASELLGLGPGESLSTLLKDGMLQVPESEVRDVTLDVEHEGKVLSMEISTLPMKPEQQMLACVRDVTVERFKERELVRIKDQYKDMVENALDAMYIIKNGRFLLTNRKFQEMLGFTQEEILGRHVRHFVTKGSIHSLGTCLRHQSGDIFVPNLEIQAVRKDGKMLFLEISIGRLVIEGQRCYVGVVRDITSKKELLALKTRFLHVASHEIRVPLTVIRGYARMLSKDAQGILSPNQMENIREIEGQCEKLLHFSNSLLDFAKINTEKISLHRQQVNVADYIRGVVRSMQIKARDKKVGILFQCEEQAPELSVDPLRFEQALCNLLDNAIKHSPEGGTVTIAVSRGVHEHNAMNKLLNRESLMIAVKDQGPGITPEDARELFSDFFVGASGRAKGGIGLGLSITREIVHAHGGMVEALPTGEGGYFVITMPLNREDD</sequence>
<feature type="domain" description="PAC" evidence="9">
    <location>
        <begin position="375"/>
        <end position="425"/>
    </location>
</feature>
<name>A0A485M527_9ZZZZ</name>
<reference evidence="10" key="1">
    <citation type="submission" date="2019-03" db="EMBL/GenBank/DDBJ databases">
        <authorList>
            <person name="Hao L."/>
        </authorList>
    </citation>
    <scope>NUCLEOTIDE SEQUENCE</scope>
</reference>
<dbReference type="InterPro" id="IPR000700">
    <property type="entry name" value="PAS-assoc_C"/>
</dbReference>
<dbReference type="InterPro" id="IPR004358">
    <property type="entry name" value="Sig_transdc_His_kin-like_C"/>
</dbReference>
<dbReference type="InterPro" id="IPR036097">
    <property type="entry name" value="HisK_dim/P_sf"/>
</dbReference>
<keyword evidence="3" id="KW-0597">Phosphoprotein</keyword>
<dbReference type="CDD" id="cd00075">
    <property type="entry name" value="HATPase"/>
    <property type="match status" value="1"/>
</dbReference>
<evidence type="ECO:0000256" key="2">
    <source>
        <dbReference type="ARBA" id="ARBA00012438"/>
    </source>
</evidence>
<dbReference type="SMART" id="SM00091">
    <property type="entry name" value="PAS"/>
    <property type="match status" value="2"/>
</dbReference>